<dbReference type="Proteomes" id="UP001057402">
    <property type="component" value="Chromosome 10"/>
</dbReference>
<keyword evidence="2" id="KW-1185">Reference proteome</keyword>
<protein>
    <submittedName>
        <fullName evidence="1">Uncharacterized protein</fullName>
    </submittedName>
</protein>
<accession>A0ACB9MFP2</accession>
<evidence type="ECO:0000313" key="1">
    <source>
        <dbReference type="EMBL" id="KAI4321931.1"/>
    </source>
</evidence>
<evidence type="ECO:0000313" key="2">
    <source>
        <dbReference type="Proteomes" id="UP001057402"/>
    </source>
</evidence>
<comment type="caution">
    <text evidence="1">The sequence shown here is derived from an EMBL/GenBank/DDBJ whole genome shotgun (WGS) entry which is preliminary data.</text>
</comment>
<proteinExistence type="predicted"/>
<organism evidence="1 2">
    <name type="scientific">Melastoma candidum</name>
    <dbReference type="NCBI Taxonomy" id="119954"/>
    <lineage>
        <taxon>Eukaryota</taxon>
        <taxon>Viridiplantae</taxon>
        <taxon>Streptophyta</taxon>
        <taxon>Embryophyta</taxon>
        <taxon>Tracheophyta</taxon>
        <taxon>Spermatophyta</taxon>
        <taxon>Magnoliopsida</taxon>
        <taxon>eudicotyledons</taxon>
        <taxon>Gunneridae</taxon>
        <taxon>Pentapetalae</taxon>
        <taxon>rosids</taxon>
        <taxon>malvids</taxon>
        <taxon>Myrtales</taxon>
        <taxon>Melastomataceae</taxon>
        <taxon>Melastomatoideae</taxon>
        <taxon>Melastomateae</taxon>
        <taxon>Melastoma</taxon>
    </lineage>
</organism>
<sequence length="129" mass="13729">MLRESFSLAWRRPFSDENQGDFPTEGGGGKASVSSTASQMVGSDAARGSCEDPKWDLSKLGTAWLAQGAPPVRCLGCEVGSRSWWFVEPVLESAATGGWWRRGCPGLPSSGLLCEDGAGRPVSELARRP</sequence>
<name>A0ACB9MFP2_9MYRT</name>
<reference evidence="2" key="1">
    <citation type="journal article" date="2023" name="Front. Plant Sci.">
        <title>Chromosomal-level genome assembly of Melastoma candidum provides insights into trichome evolution.</title>
        <authorList>
            <person name="Zhong Y."/>
            <person name="Wu W."/>
            <person name="Sun C."/>
            <person name="Zou P."/>
            <person name="Liu Y."/>
            <person name="Dai S."/>
            <person name="Zhou R."/>
        </authorList>
    </citation>
    <scope>NUCLEOTIDE SEQUENCE [LARGE SCALE GENOMIC DNA]</scope>
</reference>
<gene>
    <name evidence="1" type="ORF">MLD38_035254</name>
</gene>
<dbReference type="EMBL" id="CM042889">
    <property type="protein sequence ID" value="KAI4321931.1"/>
    <property type="molecule type" value="Genomic_DNA"/>
</dbReference>